<dbReference type="InterPro" id="IPR050109">
    <property type="entry name" value="HTH-type_TetR-like_transc_reg"/>
</dbReference>
<sequence>MAETKPRRRAPGMTPEQRRQMIVAAALPLVAERGAAVTTAQVARAAAIGEGTIFRVFKDKDELIDACVAEVLSPDHTVREIGSVSLDQPLADRLAEAADALAADFGRITAMMAALHASGRARRPGPDRPPQADRDESMAAVRDAMAELFEPERATLRLPAEQLAAMFLGLLFTRSRIHTGLDTAELVDTFLNGAIKEEQA</sequence>
<keyword evidence="2 4" id="KW-0238">DNA-binding</keyword>
<dbReference type="Pfam" id="PF00440">
    <property type="entry name" value="TetR_N"/>
    <property type="match status" value="1"/>
</dbReference>
<dbReference type="PRINTS" id="PR00455">
    <property type="entry name" value="HTHTETR"/>
</dbReference>
<dbReference type="InterPro" id="IPR001647">
    <property type="entry name" value="HTH_TetR"/>
</dbReference>
<dbReference type="InterPro" id="IPR009057">
    <property type="entry name" value="Homeodomain-like_sf"/>
</dbReference>
<name>A0ABN3V1J3_9PSEU</name>
<dbReference type="SUPFAM" id="SSF46689">
    <property type="entry name" value="Homeodomain-like"/>
    <property type="match status" value="1"/>
</dbReference>
<evidence type="ECO:0000256" key="3">
    <source>
        <dbReference type="ARBA" id="ARBA00023163"/>
    </source>
</evidence>
<dbReference type="EMBL" id="BAAAUX010000001">
    <property type="protein sequence ID" value="GAA2774644.1"/>
    <property type="molecule type" value="Genomic_DNA"/>
</dbReference>
<comment type="caution">
    <text evidence="6">The sequence shown here is derived from an EMBL/GenBank/DDBJ whole genome shotgun (WGS) entry which is preliminary data.</text>
</comment>
<feature type="domain" description="HTH tetR-type" evidence="5">
    <location>
        <begin position="16"/>
        <end position="75"/>
    </location>
</feature>
<proteinExistence type="predicted"/>
<keyword evidence="7" id="KW-1185">Reference proteome</keyword>
<evidence type="ECO:0000256" key="1">
    <source>
        <dbReference type="ARBA" id="ARBA00023015"/>
    </source>
</evidence>
<protein>
    <submittedName>
        <fullName evidence="6">TetR/AcrR family transcriptional regulator</fullName>
    </submittedName>
</protein>
<dbReference type="Gene3D" id="1.10.357.10">
    <property type="entry name" value="Tetracycline Repressor, domain 2"/>
    <property type="match status" value="1"/>
</dbReference>
<keyword evidence="1" id="KW-0805">Transcription regulation</keyword>
<dbReference type="PANTHER" id="PTHR30055:SF234">
    <property type="entry name" value="HTH-TYPE TRANSCRIPTIONAL REGULATOR BETI"/>
    <property type="match status" value="1"/>
</dbReference>
<evidence type="ECO:0000256" key="2">
    <source>
        <dbReference type="ARBA" id="ARBA00023125"/>
    </source>
</evidence>
<evidence type="ECO:0000313" key="6">
    <source>
        <dbReference type="EMBL" id="GAA2774644.1"/>
    </source>
</evidence>
<evidence type="ECO:0000259" key="5">
    <source>
        <dbReference type="PROSITE" id="PS50977"/>
    </source>
</evidence>
<keyword evidence="3" id="KW-0804">Transcription</keyword>
<gene>
    <name evidence="6" type="ORF">GCM10010470_03310</name>
</gene>
<evidence type="ECO:0000256" key="4">
    <source>
        <dbReference type="PROSITE-ProRule" id="PRU00335"/>
    </source>
</evidence>
<dbReference type="Proteomes" id="UP001500979">
    <property type="component" value="Unassembled WGS sequence"/>
</dbReference>
<organism evidence="6 7">
    <name type="scientific">Saccharopolyspora taberi</name>
    <dbReference type="NCBI Taxonomy" id="60895"/>
    <lineage>
        <taxon>Bacteria</taxon>
        <taxon>Bacillati</taxon>
        <taxon>Actinomycetota</taxon>
        <taxon>Actinomycetes</taxon>
        <taxon>Pseudonocardiales</taxon>
        <taxon>Pseudonocardiaceae</taxon>
        <taxon>Saccharopolyspora</taxon>
    </lineage>
</organism>
<dbReference type="PROSITE" id="PS50977">
    <property type="entry name" value="HTH_TETR_2"/>
    <property type="match status" value="1"/>
</dbReference>
<accession>A0ABN3V1J3</accession>
<dbReference type="PANTHER" id="PTHR30055">
    <property type="entry name" value="HTH-TYPE TRANSCRIPTIONAL REGULATOR RUTR"/>
    <property type="match status" value="1"/>
</dbReference>
<evidence type="ECO:0000313" key="7">
    <source>
        <dbReference type="Proteomes" id="UP001500979"/>
    </source>
</evidence>
<reference evidence="6 7" key="1">
    <citation type="journal article" date="2019" name="Int. J. Syst. Evol. Microbiol.">
        <title>The Global Catalogue of Microorganisms (GCM) 10K type strain sequencing project: providing services to taxonomists for standard genome sequencing and annotation.</title>
        <authorList>
            <consortium name="The Broad Institute Genomics Platform"/>
            <consortium name="The Broad Institute Genome Sequencing Center for Infectious Disease"/>
            <person name="Wu L."/>
            <person name="Ma J."/>
        </authorList>
    </citation>
    <scope>NUCLEOTIDE SEQUENCE [LARGE SCALE GENOMIC DNA]</scope>
    <source>
        <strain evidence="6 7">JCM 9383</strain>
    </source>
</reference>
<feature type="DNA-binding region" description="H-T-H motif" evidence="4">
    <location>
        <begin position="38"/>
        <end position="57"/>
    </location>
</feature>